<organism evidence="2 3">
    <name type="scientific">Puccinia coronata f. sp. avenae</name>
    <dbReference type="NCBI Taxonomy" id="200324"/>
    <lineage>
        <taxon>Eukaryota</taxon>
        <taxon>Fungi</taxon>
        <taxon>Dikarya</taxon>
        <taxon>Basidiomycota</taxon>
        <taxon>Pucciniomycotina</taxon>
        <taxon>Pucciniomycetes</taxon>
        <taxon>Pucciniales</taxon>
        <taxon>Pucciniaceae</taxon>
        <taxon>Puccinia</taxon>
    </lineage>
</organism>
<dbReference type="AlphaFoldDB" id="A0A2N5SLX4"/>
<dbReference type="PANTHER" id="PTHR33096">
    <property type="entry name" value="CXC2 DOMAIN-CONTAINING PROTEIN"/>
    <property type="match status" value="1"/>
</dbReference>
<comment type="caution">
    <text evidence="2">The sequence shown here is derived from an EMBL/GenBank/DDBJ whole genome shotgun (WGS) entry which is preliminary data.</text>
</comment>
<dbReference type="PANTHER" id="PTHR33096:SF1">
    <property type="entry name" value="CXC1-LIKE CYSTEINE CLUSTER ASSOCIATED WITH KDZ TRANSPOSASES DOMAIN-CONTAINING PROTEIN"/>
    <property type="match status" value="1"/>
</dbReference>
<proteinExistence type="predicted"/>
<dbReference type="Proteomes" id="UP000235388">
    <property type="component" value="Unassembled WGS sequence"/>
</dbReference>
<evidence type="ECO:0000256" key="1">
    <source>
        <dbReference type="SAM" id="MobiDB-lite"/>
    </source>
</evidence>
<evidence type="ECO:0000313" key="2">
    <source>
        <dbReference type="EMBL" id="PLW14240.1"/>
    </source>
</evidence>
<feature type="region of interest" description="Disordered" evidence="1">
    <location>
        <begin position="1"/>
        <end position="28"/>
    </location>
</feature>
<feature type="compositionally biased region" description="Acidic residues" evidence="1">
    <location>
        <begin position="1"/>
        <end position="11"/>
    </location>
</feature>
<sequence>MQDSLLDEDILEPNYNPGLDEYDQTDNESACDNQDIECPWVDLTPEVTNPIDDVLRSRIEQHRREAAQFNLRSVFDTLHPMYLALKSRTKNWTGPNTDQSFVNCKCLPHTLTKRFVDTIDILDVKCPSVDVQTIAFGCSNKVISRVLQYSLKPPSLCA</sequence>
<dbReference type="STRING" id="200324.A0A2N5SLX4"/>
<keyword evidence="3" id="KW-1185">Reference proteome</keyword>
<evidence type="ECO:0008006" key="4">
    <source>
        <dbReference type="Google" id="ProtNLM"/>
    </source>
</evidence>
<dbReference type="EMBL" id="PGCJ01000926">
    <property type="protein sequence ID" value="PLW14240.1"/>
    <property type="molecule type" value="Genomic_DNA"/>
</dbReference>
<accession>A0A2N5SLX4</accession>
<protein>
    <recommendedName>
        <fullName evidence="4">CxC1-like cysteine cluster associated with KDZ transposases domain-containing protein</fullName>
    </recommendedName>
</protein>
<reference evidence="2 3" key="1">
    <citation type="submission" date="2017-11" db="EMBL/GenBank/DDBJ databases">
        <title>De novo assembly and phasing of dikaryotic genomes from two isolates of Puccinia coronata f. sp. avenae, the causal agent of oat crown rust.</title>
        <authorList>
            <person name="Miller M.E."/>
            <person name="Zhang Y."/>
            <person name="Omidvar V."/>
            <person name="Sperschneider J."/>
            <person name="Schwessinger B."/>
            <person name="Raley C."/>
            <person name="Palmer J.M."/>
            <person name="Garnica D."/>
            <person name="Upadhyaya N."/>
            <person name="Rathjen J."/>
            <person name="Taylor J.M."/>
            <person name="Park R.F."/>
            <person name="Dodds P.N."/>
            <person name="Hirsch C.D."/>
            <person name="Kianian S.F."/>
            <person name="Figueroa M."/>
        </authorList>
    </citation>
    <scope>NUCLEOTIDE SEQUENCE [LARGE SCALE GENOMIC DNA]</scope>
    <source>
        <strain evidence="2">12NC29</strain>
    </source>
</reference>
<name>A0A2N5SLX4_9BASI</name>
<evidence type="ECO:0000313" key="3">
    <source>
        <dbReference type="Proteomes" id="UP000235388"/>
    </source>
</evidence>
<gene>
    <name evidence="2" type="ORF">PCANC_14489</name>
</gene>